<dbReference type="PROSITE" id="PS51257">
    <property type="entry name" value="PROKAR_LIPOPROTEIN"/>
    <property type="match status" value="1"/>
</dbReference>
<dbReference type="PANTHER" id="PTHR30006:SF15">
    <property type="entry name" value="IRON-UTILIZATION PERIPLASMIC PROTEIN"/>
    <property type="match status" value="1"/>
</dbReference>
<geneLocation type="plasmid" evidence="7">
    <name>Tros</name>
</geneLocation>
<feature type="binding site" evidence="3">
    <location>
        <position position="269"/>
    </location>
    <ligand>
        <name>Fe cation</name>
        <dbReference type="ChEBI" id="CHEBI:24875"/>
    </ligand>
</feature>
<dbReference type="AlphaFoldDB" id="B9L420"/>
<dbReference type="SUPFAM" id="SSF53850">
    <property type="entry name" value="Periplasmic binding protein-like II"/>
    <property type="match status" value="1"/>
</dbReference>
<keyword evidence="2 5" id="KW-0732">Signal</keyword>
<dbReference type="KEGG" id="tro:trd_A0534"/>
<organism evidence="6 7">
    <name type="scientific">Thermomicrobium roseum (strain ATCC 27502 / DSM 5159 / P-2)</name>
    <dbReference type="NCBI Taxonomy" id="309801"/>
    <lineage>
        <taxon>Bacteria</taxon>
        <taxon>Pseudomonadati</taxon>
        <taxon>Thermomicrobiota</taxon>
        <taxon>Thermomicrobia</taxon>
        <taxon>Thermomicrobiales</taxon>
        <taxon>Thermomicrobiaceae</taxon>
        <taxon>Thermomicrobium</taxon>
    </lineage>
</organism>
<reference evidence="6 7" key="1">
    <citation type="journal article" date="2009" name="PLoS ONE">
        <title>Complete genome sequence of the aerobic CO-oxidizing thermophile Thermomicrobium roseum.</title>
        <authorList>
            <person name="Wu D."/>
            <person name="Raymond J."/>
            <person name="Wu M."/>
            <person name="Chatterji S."/>
            <person name="Ren Q."/>
            <person name="Graham J.E."/>
            <person name="Bryant D.A."/>
            <person name="Robb F."/>
            <person name="Colman A."/>
            <person name="Tallon L.J."/>
            <person name="Badger J.H."/>
            <person name="Madupu R."/>
            <person name="Ward N.L."/>
            <person name="Eisen J.A."/>
        </authorList>
    </citation>
    <scope>NUCLEOTIDE SEQUENCE [LARGE SCALE GENOMIC DNA]</scope>
    <source>
        <strain evidence="7">ATCC 27502 / DSM 5159 / P-2</strain>
        <plasmid evidence="6">unnamed</plasmid>
    </source>
</reference>
<keyword evidence="7" id="KW-1185">Reference proteome</keyword>
<dbReference type="HOGENOM" id="CLU_026974_2_0_0"/>
<keyword evidence="3" id="KW-0479">Metal-binding</keyword>
<keyword evidence="6" id="KW-0614">Plasmid</keyword>
<evidence type="ECO:0000256" key="4">
    <source>
        <dbReference type="SAM" id="MobiDB-lite"/>
    </source>
</evidence>
<gene>
    <name evidence="6" type="ordered locus">trd_A0534</name>
</gene>
<feature type="region of interest" description="Disordered" evidence="4">
    <location>
        <begin position="28"/>
        <end position="65"/>
    </location>
</feature>
<evidence type="ECO:0000256" key="1">
    <source>
        <dbReference type="ARBA" id="ARBA00008520"/>
    </source>
</evidence>
<feature type="signal peptide" evidence="5">
    <location>
        <begin position="1"/>
        <end position="22"/>
    </location>
</feature>
<name>B9L420_THERP</name>
<dbReference type="CDD" id="cd13543">
    <property type="entry name" value="PBP2_Fbp"/>
    <property type="match status" value="1"/>
</dbReference>
<dbReference type="Proteomes" id="UP000000447">
    <property type="component" value="Plasmid unnamed"/>
</dbReference>
<feature type="chain" id="PRO_5002888444" evidence="5">
    <location>
        <begin position="23"/>
        <end position="382"/>
    </location>
</feature>
<feature type="binding site" evidence="3">
    <location>
        <position position="270"/>
    </location>
    <ligand>
        <name>Fe cation</name>
        <dbReference type="ChEBI" id="CHEBI:24875"/>
    </ligand>
</feature>
<dbReference type="PANTHER" id="PTHR30006">
    <property type="entry name" value="THIAMINE-BINDING PERIPLASMIC PROTEIN-RELATED"/>
    <property type="match status" value="1"/>
</dbReference>
<dbReference type="InterPro" id="IPR026045">
    <property type="entry name" value="Ferric-bd"/>
</dbReference>
<dbReference type="GO" id="GO:0030288">
    <property type="term" value="C:outer membrane-bounded periplasmic space"/>
    <property type="evidence" value="ECO:0007669"/>
    <property type="project" value="TreeGrafter"/>
</dbReference>
<feature type="compositionally biased region" description="Low complexity" evidence="4">
    <location>
        <begin position="39"/>
        <end position="65"/>
    </location>
</feature>
<evidence type="ECO:0000256" key="2">
    <source>
        <dbReference type="ARBA" id="ARBA00022729"/>
    </source>
</evidence>
<dbReference type="Gene3D" id="3.40.190.10">
    <property type="entry name" value="Periplasmic binding protein-like II"/>
    <property type="match status" value="2"/>
</dbReference>
<dbReference type="GO" id="GO:0046872">
    <property type="term" value="F:metal ion binding"/>
    <property type="evidence" value="ECO:0007669"/>
    <property type="project" value="UniProtKB-KW"/>
</dbReference>
<protein>
    <submittedName>
        <fullName evidence="6">Extracellular solute-binding protein, family 1</fullName>
    </submittedName>
</protein>
<evidence type="ECO:0000256" key="3">
    <source>
        <dbReference type="PIRSR" id="PIRSR002825-1"/>
    </source>
</evidence>
<comment type="similarity">
    <text evidence="1">Belongs to the bacterial solute-binding protein 1 family.</text>
</comment>
<proteinExistence type="inferred from homology"/>
<dbReference type="Pfam" id="PF13343">
    <property type="entry name" value="SBP_bac_6"/>
    <property type="match status" value="1"/>
</dbReference>
<dbReference type="RefSeq" id="WP_012642785.1">
    <property type="nucleotide sequence ID" value="NC_011961.1"/>
</dbReference>
<keyword evidence="3" id="KW-0408">Iron</keyword>
<dbReference type="EMBL" id="CP001276">
    <property type="protein sequence ID" value="ACM06798.1"/>
    <property type="molecule type" value="Genomic_DNA"/>
</dbReference>
<evidence type="ECO:0000313" key="6">
    <source>
        <dbReference type="EMBL" id="ACM06798.1"/>
    </source>
</evidence>
<evidence type="ECO:0000256" key="5">
    <source>
        <dbReference type="SAM" id="SignalP"/>
    </source>
</evidence>
<dbReference type="eggNOG" id="COG1840">
    <property type="taxonomic scope" value="Bacteria"/>
</dbReference>
<dbReference type="PIRSF" id="PIRSF002825">
    <property type="entry name" value="CfbpA"/>
    <property type="match status" value="1"/>
</dbReference>
<dbReference type="OrthoDB" id="9769319at2"/>
<sequence>MRRRDLIRLGGLGLAAGWTLLAACRSTEPTATPAPPTPTAAGAGMAPTASPTPAAAATRTAGATPTVMTRSQSAVVTIYSGRSKSLIGPLLDRIGQELGLDVRVRYGDTAELATAILEEGDRSPADLFFGQDAGALGALAKEGRLAPLPSELLQRVPQPYRSPKGLWVGISGRVRTVIYNTERVKPEEIPASIVDFAGNERWRARLGWAPTNGSFQAFVTALRRLRGEDVARSWLQGVKALDARVFPNNSSIVQATIKGEIEAGFVNHYYLMRERAQAGRPLPAENYFYTNGDPGGLVNVAGVGVLVTSRASDAALALVDYLLSEPAQRYFAEQTFEYPLLEGIPAHPDLPPLASLNPPALDLSDLDDLKGTLALLQEVGLL</sequence>
<evidence type="ECO:0000313" key="7">
    <source>
        <dbReference type="Proteomes" id="UP000000447"/>
    </source>
</evidence>
<accession>B9L420</accession>